<name>A0A0U1CUQ4_9MYCO</name>
<protein>
    <submittedName>
        <fullName evidence="2">Uncharacterized protein</fullName>
    </submittedName>
</protein>
<dbReference type="AlphaFoldDB" id="A0A0U1CUQ4"/>
<proteinExistence type="predicted"/>
<gene>
    <name evidence="2" type="ORF">BN000_00205</name>
</gene>
<reference evidence="3" key="1">
    <citation type="submission" date="2015-03" db="EMBL/GenBank/DDBJ databases">
        <authorList>
            <person name="Urmite Genomes"/>
        </authorList>
    </citation>
    <scope>NUCLEOTIDE SEQUENCE [LARGE SCALE GENOMIC DNA]</scope>
    <source>
        <strain evidence="3">CSUR P1344</strain>
    </source>
</reference>
<accession>A0A0U1CUQ4</accession>
<dbReference type="Proteomes" id="UP000199601">
    <property type="component" value="Unassembled WGS sequence"/>
</dbReference>
<keyword evidence="3" id="KW-1185">Reference proteome</keyword>
<evidence type="ECO:0000313" key="3">
    <source>
        <dbReference type="Proteomes" id="UP000199601"/>
    </source>
</evidence>
<evidence type="ECO:0000256" key="1">
    <source>
        <dbReference type="SAM" id="MobiDB-lite"/>
    </source>
</evidence>
<dbReference type="EMBL" id="CTEC01000001">
    <property type="protein sequence ID" value="CQD02305.1"/>
    <property type="molecule type" value="Genomic_DNA"/>
</dbReference>
<sequence>MGAPGKGFEKALDVRGVLTGDSIQTPANDQRSEKDP</sequence>
<evidence type="ECO:0000313" key="2">
    <source>
        <dbReference type="EMBL" id="CQD02305.1"/>
    </source>
</evidence>
<feature type="region of interest" description="Disordered" evidence="1">
    <location>
        <begin position="1"/>
        <end position="36"/>
    </location>
</feature>
<organism evidence="2 3">
    <name type="scientific">Mycobacterium europaeum</name>
    <dbReference type="NCBI Taxonomy" id="761804"/>
    <lineage>
        <taxon>Bacteria</taxon>
        <taxon>Bacillati</taxon>
        <taxon>Actinomycetota</taxon>
        <taxon>Actinomycetes</taxon>
        <taxon>Mycobacteriales</taxon>
        <taxon>Mycobacteriaceae</taxon>
        <taxon>Mycobacterium</taxon>
        <taxon>Mycobacterium simiae complex</taxon>
    </lineage>
</organism>